<evidence type="ECO:0000313" key="4">
    <source>
        <dbReference type="Proteomes" id="UP000184082"/>
    </source>
</evidence>
<dbReference type="GO" id="GO:0016094">
    <property type="term" value="P:polyprenol biosynthetic process"/>
    <property type="evidence" value="ECO:0007669"/>
    <property type="project" value="TreeGrafter"/>
</dbReference>
<evidence type="ECO:0000256" key="2">
    <source>
        <dbReference type="ARBA" id="ARBA00038453"/>
    </source>
</evidence>
<dbReference type="STRING" id="1121266.SAMN02745883_00565"/>
<keyword evidence="1" id="KW-0808">Transferase</keyword>
<keyword evidence="4" id="KW-1185">Reference proteome</keyword>
<dbReference type="Pfam" id="PF01255">
    <property type="entry name" value="Prenyltransf"/>
    <property type="match status" value="1"/>
</dbReference>
<dbReference type="PANTHER" id="PTHR10291">
    <property type="entry name" value="DEHYDRODOLICHYL DIPHOSPHATE SYNTHASE FAMILY MEMBER"/>
    <property type="match status" value="1"/>
</dbReference>
<reference evidence="3 4" key="1">
    <citation type="submission" date="2016-11" db="EMBL/GenBank/DDBJ databases">
        <authorList>
            <person name="Jaros S."/>
            <person name="Januszkiewicz K."/>
            <person name="Wedrychowicz H."/>
        </authorList>
    </citation>
    <scope>NUCLEOTIDE SEQUENCE [LARGE SCALE GENOMIC DNA]</scope>
    <source>
        <strain evidence="3 4">DSM 14501</strain>
    </source>
</reference>
<dbReference type="AlphaFoldDB" id="A0A1M6MIJ7"/>
<organism evidence="3 4">
    <name type="scientific">Caminicella sporogenes DSM 14501</name>
    <dbReference type="NCBI Taxonomy" id="1121266"/>
    <lineage>
        <taxon>Bacteria</taxon>
        <taxon>Bacillati</taxon>
        <taxon>Bacillota</taxon>
        <taxon>Clostridia</taxon>
        <taxon>Peptostreptococcales</taxon>
        <taxon>Caminicellaceae</taxon>
        <taxon>Caminicella</taxon>
    </lineage>
</organism>
<sequence>MRIPNHIGIIPDGNRRWAKKAGMSKEKGYDYGLKPGLELFKLCREFGIKEITYYGFTTDNTKRPAVQIEAFKKACVDAVKMLSREDAELLVIGNHESPIFPEELKPYTIRRRKFGNGGIKVNFLVNYGWHWDLNNLLKSENNDRVSKKNLMNLLCSCDISRIDLIIRWGGRRRLSGFLPVQSVYSDFYVVDDLWPDFKPNHFYDALKWYSKQDITLGG</sequence>
<dbReference type="GO" id="GO:0045547">
    <property type="term" value="F:ditrans,polycis-polyprenyl diphosphate synthase [(2E,6E)-farnesyl diphosphate specific] activity"/>
    <property type="evidence" value="ECO:0007669"/>
    <property type="project" value="TreeGrafter"/>
</dbReference>
<dbReference type="NCBIfam" id="TIGR00055">
    <property type="entry name" value="uppS"/>
    <property type="match status" value="1"/>
</dbReference>
<dbReference type="InterPro" id="IPR036424">
    <property type="entry name" value="UPP_synth-like_sf"/>
</dbReference>
<comment type="similarity">
    <text evidence="2">Belongs to the UPP synthase family. Z-FPP synthase subfamily.</text>
</comment>
<evidence type="ECO:0000313" key="3">
    <source>
        <dbReference type="EMBL" id="SHJ83329.1"/>
    </source>
</evidence>
<evidence type="ECO:0000256" key="1">
    <source>
        <dbReference type="ARBA" id="ARBA00022679"/>
    </source>
</evidence>
<protein>
    <submittedName>
        <fullName evidence="3">Undecaprenyl diphosphate synthase</fullName>
    </submittedName>
</protein>
<dbReference type="SUPFAM" id="SSF64005">
    <property type="entry name" value="Undecaprenyl diphosphate synthase"/>
    <property type="match status" value="1"/>
</dbReference>
<proteinExistence type="inferred from homology"/>
<dbReference type="Gene3D" id="3.40.1180.10">
    <property type="entry name" value="Decaprenyl diphosphate synthase-like"/>
    <property type="match status" value="1"/>
</dbReference>
<dbReference type="Proteomes" id="UP000184082">
    <property type="component" value="Unassembled WGS sequence"/>
</dbReference>
<name>A0A1M6MIJ7_9FIRM</name>
<dbReference type="EMBL" id="FRAJ01000004">
    <property type="protein sequence ID" value="SHJ83329.1"/>
    <property type="molecule type" value="Genomic_DNA"/>
</dbReference>
<dbReference type="InterPro" id="IPR001441">
    <property type="entry name" value="UPP_synth-like"/>
</dbReference>
<dbReference type="RefSeq" id="WP_072965868.1">
    <property type="nucleotide sequence ID" value="NZ_FRAJ01000004.1"/>
</dbReference>
<gene>
    <name evidence="3" type="ORF">SAMN02745883_00565</name>
</gene>
<accession>A0A1M6MIJ7</accession>
<dbReference type="PANTHER" id="PTHR10291:SF43">
    <property type="entry name" value="DEHYDRODOLICHYL DIPHOSPHATE SYNTHASE COMPLEX SUBUNIT DHDDS"/>
    <property type="match status" value="1"/>
</dbReference>
<dbReference type="CDD" id="cd00475">
    <property type="entry name" value="Cis_IPPS"/>
    <property type="match status" value="1"/>
</dbReference>